<comment type="similarity">
    <text evidence="5 18">Belongs to the CDS family.</text>
</comment>
<evidence type="ECO:0000256" key="5">
    <source>
        <dbReference type="ARBA" id="ARBA00010185"/>
    </source>
</evidence>
<proteinExistence type="inferred from homology"/>
<dbReference type="Proteomes" id="UP000515842">
    <property type="component" value="Chromosome"/>
</dbReference>
<reference evidence="24" key="4">
    <citation type="journal article" date="2022" name="Front. Microbiol.">
        <title>Species classification and novel plasmid identifications in Arcobacter cryaerophilus and Arcobacter cryaerophilus-like organisms.</title>
        <authorList>
            <person name="Zhou G."/>
            <person name="Wang M."/>
            <person name="Wang H."/>
            <person name="Chen X."/>
            <person name="Gu Y."/>
            <person name="Shao Z."/>
            <person name="Zhang J."/>
            <person name="Zhang M."/>
        </authorList>
    </citation>
    <scope>NUCLEOTIDE SEQUENCE</scope>
    <source>
        <strain evidence="24">ICDCAC48</strain>
    </source>
</reference>
<keyword evidence="14" id="KW-0443">Lipid metabolism</keyword>
<name>A0A1V9VCJ5_9BACT</name>
<feature type="transmembrane region" description="Helical" evidence="19">
    <location>
        <begin position="166"/>
        <end position="199"/>
    </location>
</feature>
<accession>A0A1V9VCJ5</accession>
<evidence type="ECO:0000313" key="25">
    <source>
        <dbReference type="Proteomes" id="UP000192599"/>
    </source>
</evidence>
<reference evidence="23 28" key="3">
    <citation type="journal article" date="2020" name="Front. Microbiol.">
        <title>Genomic Analysis and Antimicrobial Resistance of Aliarcobacter cryaerophilus Strains From German Water Poultry.</title>
        <authorList>
            <person name="Muller E."/>
            <person name="Hotzel H."/>
            <person name="Ahlers C."/>
            <person name="Hanel I."/>
            <person name="Tomaso H."/>
            <person name="Abdel-Glil M.Y."/>
        </authorList>
    </citation>
    <scope>NUCLEOTIDE SEQUENCE [LARGE SCALE GENOMIC DNA]</scope>
    <source>
        <strain evidence="23 28">16CS1285-4</strain>
    </source>
</reference>
<dbReference type="Proteomes" id="UP000238281">
    <property type="component" value="Unassembled WGS sequence"/>
</dbReference>
<dbReference type="Pfam" id="PF01148">
    <property type="entry name" value="CTP_transf_1"/>
    <property type="match status" value="1"/>
</dbReference>
<organism evidence="20 25">
    <name type="scientific">Aliarcobacter cryaerophilus</name>
    <dbReference type="NCBI Taxonomy" id="28198"/>
    <lineage>
        <taxon>Bacteria</taxon>
        <taxon>Pseudomonadati</taxon>
        <taxon>Campylobacterota</taxon>
        <taxon>Epsilonproteobacteria</taxon>
        <taxon>Campylobacterales</taxon>
        <taxon>Arcobacteraceae</taxon>
        <taxon>Aliarcobacter</taxon>
    </lineage>
</organism>
<dbReference type="Proteomes" id="UP000239065">
    <property type="component" value="Unassembled WGS sequence"/>
</dbReference>
<evidence type="ECO:0000256" key="2">
    <source>
        <dbReference type="ARBA" id="ARBA00004651"/>
    </source>
</evidence>
<dbReference type="EMBL" id="CP099556">
    <property type="protein sequence ID" value="UYF43133.1"/>
    <property type="molecule type" value="Genomic_DNA"/>
</dbReference>
<dbReference type="EMBL" id="NXGE01000001">
    <property type="protein sequence ID" value="PRM95836.1"/>
    <property type="molecule type" value="Genomic_DNA"/>
</dbReference>
<evidence type="ECO:0000256" key="19">
    <source>
        <dbReference type="SAM" id="Phobius"/>
    </source>
</evidence>
<keyword evidence="9" id="KW-0444">Lipid biosynthesis</keyword>
<dbReference type="Proteomes" id="UP001164100">
    <property type="component" value="Chromosome"/>
</dbReference>
<evidence type="ECO:0000256" key="17">
    <source>
        <dbReference type="ARBA" id="ARBA00023264"/>
    </source>
</evidence>
<keyword evidence="10 18" id="KW-0808">Transferase</keyword>
<evidence type="ECO:0000256" key="3">
    <source>
        <dbReference type="ARBA" id="ARBA00005119"/>
    </source>
</evidence>
<evidence type="ECO:0000313" key="26">
    <source>
        <dbReference type="Proteomes" id="UP000238281"/>
    </source>
</evidence>
<dbReference type="STRING" id="28198.GCA_001572855_01569"/>
<evidence type="ECO:0000256" key="6">
    <source>
        <dbReference type="ARBA" id="ARBA00012487"/>
    </source>
</evidence>
<dbReference type="EMBL" id="NXGJ01000001">
    <property type="protein sequence ID" value="PRM89043.1"/>
    <property type="molecule type" value="Genomic_DNA"/>
</dbReference>
<evidence type="ECO:0000256" key="14">
    <source>
        <dbReference type="ARBA" id="ARBA00023098"/>
    </source>
</evidence>
<gene>
    <name evidence="20" type="ORF">AS859_03730</name>
    <name evidence="21" type="ORF">CJ669_00655</name>
    <name evidence="22" type="ORF">CJ673_02860</name>
    <name evidence="23" type="ORF">HOO34_10090</name>
    <name evidence="24" type="ORF">NGX11_09580</name>
</gene>
<evidence type="ECO:0000256" key="11">
    <source>
        <dbReference type="ARBA" id="ARBA00022692"/>
    </source>
</evidence>
<keyword evidence="12 18" id="KW-0548">Nucleotidyltransferase</keyword>
<evidence type="ECO:0000256" key="16">
    <source>
        <dbReference type="ARBA" id="ARBA00023209"/>
    </source>
</evidence>
<keyword evidence="11 18" id="KW-0812">Transmembrane</keyword>
<keyword evidence="17" id="KW-1208">Phospholipid metabolism</keyword>
<comment type="catalytic activity">
    <reaction evidence="1 18">
        <text>a 1,2-diacyl-sn-glycero-3-phosphate + CTP + H(+) = a CDP-1,2-diacyl-sn-glycerol + diphosphate</text>
        <dbReference type="Rhea" id="RHEA:16229"/>
        <dbReference type="ChEBI" id="CHEBI:15378"/>
        <dbReference type="ChEBI" id="CHEBI:33019"/>
        <dbReference type="ChEBI" id="CHEBI:37563"/>
        <dbReference type="ChEBI" id="CHEBI:58332"/>
        <dbReference type="ChEBI" id="CHEBI:58608"/>
        <dbReference type="EC" id="2.7.7.41"/>
    </reaction>
</comment>
<dbReference type="PROSITE" id="PS01315">
    <property type="entry name" value="CDS"/>
    <property type="match status" value="1"/>
</dbReference>
<evidence type="ECO:0000313" key="27">
    <source>
        <dbReference type="Proteomes" id="UP000239065"/>
    </source>
</evidence>
<evidence type="ECO:0000313" key="23">
    <source>
        <dbReference type="EMBL" id="QNM89955.1"/>
    </source>
</evidence>
<dbReference type="EMBL" id="LNTC01000029">
    <property type="protein sequence ID" value="OQR41762.1"/>
    <property type="molecule type" value="Genomic_DNA"/>
</dbReference>
<dbReference type="AlphaFoldDB" id="A0A1V9VCJ5"/>
<evidence type="ECO:0000313" key="21">
    <source>
        <dbReference type="EMBL" id="PRM89043.1"/>
    </source>
</evidence>
<keyword evidence="8" id="KW-1003">Cell membrane</keyword>
<evidence type="ECO:0000256" key="9">
    <source>
        <dbReference type="ARBA" id="ARBA00022516"/>
    </source>
</evidence>
<comment type="pathway">
    <text evidence="3 18">Phospholipid metabolism; CDP-diacylglycerol biosynthesis; CDP-diacylglycerol from sn-glycerol 3-phosphate: step 3/3.</text>
</comment>
<dbReference type="UniPathway" id="UPA00557">
    <property type="reaction ID" value="UER00614"/>
</dbReference>
<keyword evidence="13 19" id="KW-1133">Transmembrane helix</keyword>
<reference evidence="20 25" key="1">
    <citation type="submission" date="2017-04" db="EMBL/GenBank/DDBJ databases">
        <title>Accumulation and expression of multiple antibiotic resistance genes in Arcobacter cryaerophilus that thrives in sewage.</title>
        <authorList>
            <person name="Millar J.A."/>
            <person name="Raghavan R."/>
        </authorList>
    </citation>
    <scope>NUCLEOTIDE SEQUENCE [LARGE SCALE GENOMIC DNA]</scope>
    <source>
        <strain evidence="20 25">AZT-1</strain>
    </source>
</reference>
<keyword evidence="15 19" id="KW-0472">Membrane</keyword>
<protein>
    <recommendedName>
        <fullName evidence="7 18">Phosphatidate cytidylyltransferase</fullName>
        <ecNumber evidence="6 18">2.7.7.41</ecNumber>
    </recommendedName>
</protein>
<feature type="transmembrane region" description="Helical" evidence="19">
    <location>
        <begin position="12"/>
        <end position="45"/>
    </location>
</feature>
<sequence length="252" mass="27949">MFKILGNLSTRVKTALVLFVLFLIIAYIDSYFLFWLVFGVVLMVAVREAKMLYGLEDKSIYIYVLLLWVAVYFYPMPVDLIFIVAIGYASQLAYKRKLDKKMILPLLYPTASFVFLISLYSEFGVMVLFWLLIIVAATDTGAYFAGKTFGRTPFCETSPNKTLEGVVGGMIFAVIMGIFTSINEVGILGAIIVSAIVSLSSVFGDLYESYLKREAGVKDSGNILPGHGGVLDRVDGYLFGAIVMLVLLRIII</sequence>
<keyword evidence="16" id="KW-0594">Phospholipid biosynthesis</keyword>
<evidence type="ECO:0000256" key="15">
    <source>
        <dbReference type="ARBA" id="ARBA00023136"/>
    </source>
</evidence>
<comment type="subcellular location">
    <subcellularLocation>
        <location evidence="2">Cell membrane</location>
        <topology evidence="2">Multi-pass membrane protein</topology>
    </subcellularLocation>
</comment>
<evidence type="ECO:0000313" key="24">
    <source>
        <dbReference type="EMBL" id="UYF43133.1"/>
    </source>
</evidence>
<reference evidence="26 27" key="2">
    <citation type="submission" date="2017-09" db="EMBL/GenBank/DDBJ databases">
        <title>Reassesment of A. cryaerophilus.</title>
        <authorList>
            <person name="Perez-Cataluna A."/>
            <person name="Collado L."/>
            <person name="Salgado O."/>
            <person name="Lefinanco V."/>
            <person name="Figueras M.J."/>
        </authorList>
    </citation>
    <scope>NUCLEOTIDE SEQUENCE [LARGE SCALE GENOMIC DNA]</scope>
    <source>
        <strain evidence="22 26">LMG 10210</strain>
        <strain evidence="21 27">LMG 9861</strain>
    </source>
</reference>
<evidence type="ECO:0000256" key="13">
    <source>
        <dbReference type="ARBA" id="ARBA00022989"/>
    </source>
</evidence>
<dbReference type="InterPro" id="IPR000374">
    <property type="entry name" value="PC_trans"/>
</dbReference>
<dbReference type="PANTHER" id="PTHR46382:SF1">
    <property type="entry name" value="PHOSPHATIDATE CYTIDYLYLTRANSFERASE"/>
    <property type="match status" value="1"/>
</dbReference>
<dbReference type="GO" id="GO:0005886">
    <property type="term" value="C:plasma membrane"/>
    <property type="evidence" value="ECO:0007669"/>
    <property type="project" value="UniProtKB-SubCell"/>
</dbReference>
<dbReference type="GO" id="GO:0004605">
    <property type="term" value="F:phosphatidate cytidylyltransferase activity"/>
    <property type="evidence" value="ECO:0007669"/>
    <property type="project" value="UniProtKB-EC"/>
</dbReference>
<evidence type="ECO:0000313" key="28">
    <source>
        <dbReference type="Proteomes" id="UP000515842"/>
    </source>
</evidence>
<dbReference type="Proteomes" id="UP000192599">
    <property type="component" value="Unassembled WGS sequence"/>
</dbReference>
<evidence type="ECO:0000256" key="18">
    <source>
        <dbReference type="RuleBase" id="RU003938"/>
    </source>
</evidence>
<evidence type="ECO:0000313" key="22">
    <source>
        <dbReference type="EMBL" id="PRM95836.1"/>
    </source>
</evidence>
<feature type="transmembrane region" description="Helical" evidence="19">
    <location>
        <begin position="234"/>
        <end position="251"/>
    </location>
</feature>
<dbReference type="GO" id="GO:0016024">
    <property type="term" value="P:CDP-diacylglycerol biosynthetic process"/>
    <property type="evidence" value="ECO:0007669"/>
    <property type="project" value="UniProtKB-UniPathway"/>
</dbReference>
<feature type="transmembrane region" description="Helical" evidence="19">
    <location>
        <begin position="60"/>
        <end position="90"/>
    </location>
</feature>
<dbReference type="PANTHER" id="PTHR46382">
    <property type="entry name" value="PHOSPHATIDATE CYTIDYLYLTRANSFERASE"/>
    <property type="match status" value="1"/>
</dbReference>
<dbReference type="EMBL" id="CP060693">
    <property type="protein sequence ID" value="QNM89955.1"/>
    <property type="molecule type" value="Genomic_DNA"/>
</dbReference>
<evidence type="ECO:0000256" key="4">
    <source>
        <dbReference type="ARBA" id="ARBA00005189"/>
    </source>
</evidence>
<dbReference type="EC" id="2.7.7.41" evidence="6 18"/>
<evidence type="ECO:0000256" key="1">
    <source>
        <dbReference type="ARBA" id="ARBA00001698"/>
    </source>
</evidence>
<evidence type="ECO:0000256" key="8">
    <source>
        <dbReference type="ARBA" id="ARBA00022475"/>
    </source>
</evidence>
<feature type="transmembrane region" description="Helical" evidence="19">
    <location>
        <begin position="102"/>
        <end position="121"/>
    </location>
</feature>
<evidence type="ECO:0000313" key="20">
    <source>
        <dbReference type="EMBL" id="OQR41762.1"/>
    </source>
</evidence>
<dbReference type="RefSeq" id="WP_066167256.1">
    <property type="nucleotide sequence ID" value="NZ_CP026656.1"/>
</dbReference>
<feature type="transmembrane region" description="Helical" evidence="19">
    <location>
        <begin position="127"/>
        <end position="145"/>
    </location>
</feature>
<evidence type="ECO:0000256" key="10">
    <source>
        <dbReference type="ARBA" id="ARBA00022679"/>
    </source>
</evidence>
<comment type="pathway">
    <text evidence="4">Lipid metabolism.</text>
</comment>
<evidence type="ECO:0000256" key="12">
    <source>
        <dbReference type="ARBA" id="ARBA00022695"/>
    </source>
</evidence>
<evidence type="ECO:0000256" key="7">
    <source>
        <dbReference type="ARBA" id="ARBA00019373"/>
    </source>
</evidence>